<dbReference type="EMBL" id="EU410956">
    <property type="protein sequence ID" value="ACA21522.1"/>
    <property type="molecule type" value="Genomic_DNA"/>
</dbReference>
<dbReference type="GO" id="GO:0000976">
    <property type="term" value="F:transcription cis-regulatory region binding"/>
    <property type="evidence" value="ECO:0007669"/>
    <property type="project" value="TreeGrafter"/>
</dbReference>
<evidence type="ECO:0000256" key="1">
    <source>
        <dbReference type="ARBA" id="ARBA00009437"/>
    </source>
</evidence>
<dbReference type="Gene3D" id="3.40.190.290">
    <property type="match status" value="1"/>
</dbReference>
<protein>
    <submittedName>
        <fullName evidence="6">Putative LysR family transcriptional regulator</fullName>
    </submittedName>
</protein>
<sequence length="287" mass="32220">MRYTQLRAFHSVALYGGFSRAADRLNQTQPALSDQVKRLEQAHDTLLFKREKRNVYLTEAGAGLFRMTKQFFEIEDSIGEYLDHSSATVTGSLRIVADSALHVTDAISHFRQNNPKVFVSIKTGNTKEVLARLRNYDAEIGVVGNMQPASDFTAFDIGRAPIIAISAKNYLPNGRTEIAFKDLSKWPLVLRETGSRTRSNIEEAAQAMKVPMKPIIEVDGREAMREIVASGAGIGFVSQAEHNHDERLQPIKITGIELEMVETLVILKMRRDLPMIRTFMRSVREVG</sequence>
<dbReference type="PANTHER" id="PTHR30126">
    <property type="entry name" value="HTH-TYPE TRANSCRIPTIONAL REGULATOR"/>
    <property type="match status" value="1"/>
</dbReference>
<dbReference type="InterPro" id="IPR000847">
    <property type="entry name" value="LysR_HTH_N"/>
</dbReference>
<evidence type="ECO:0000259" key="5">
    <source>
        <dbReference type="PROSITE" id="PS50931"/>
    </source>
</evidence>
<dbReference type="Gene3D" id="1.10.10.10">
    <property type="entry name" value="Winged helix-like DNA-binding domain superfamily/Winged helix DNA-binding domain"/>
    <property type="match status" value="1"/>
</dbReference>
<evidence type="ECO:0000256" key="2">
    <source>
        <dbReference type="ARBA" id="ARBA00023015"/>
    </source>
</evidence>
<proteinExistence type="inferred from homology"/>
<accession>B1A0M3</accession>
<dbReference type="PROSITE" id="PS50931">
    <property type="entry name" value="HTH_LYSR"/>
    <property type="match status" value="1"/>
</dbReference>
<keyword evidence="4" id="KW-0804">Transcription</keyword>
<comment type="similarity">
    <text evidence="1">Belongs to the LysR transcriptional regulatory family.</text>
</comment>
<name>B1A0M3_UNCXX</name>
<dbReference type="SUPFAM" id="SSF46785">
    <property type="entry name" value="Winged helix' DNA-binding domain"/>
    <property type="match status" value="1"/>
</dbReference>
<dbReference type="PRINTS" id="PR00039">
    <property type="entry name" value="HTHLYSR"/>
</dbReference>
<organism evidence="6">
    <name type="scientific">marine bacterium 01-004080</name>
    <dbReference type="NCBI Taxonomy" id="502026"/>
    <lineage>
        <taxon>Bacteria</taxon>
    </lineage>
</organism>
<evidence type="ECO:0000313" key="6">
    <source>
        <dbReference type="EMBL" id="ACA21522.1"/>
    </source>
</evidence>
<dbReference type="InterPro" id="IPR036390">
    <property type="entry name" value="WH_DNA-bd_sf"/>
</dbReference>
<dbReference type="InterPro" id="IPR036388">
    <property type="entry name" value="WH-like_DNA-bd_sf"/>
</dbReference>
<dbReference type="SUPFAM" id="SSF53850">
    <property type="entry name" value="Periplasmic binding protein-like II"/>
    <property type="match status" value="1"/>
</dbReference>
<dbReference type="InterPro" id="IPR005119">
    <property type="entry name" value="LysR_subst-bd"/>
</dbReference>
<dbReference type="FunFam" id="1.10.10.10:FF:000001">
    <property type="entry name" value="LysR family transcriptional regulator"/>
    <property type="match status" value="1"/>
</dbReference>
<dbReference type="Pfam" id="PF00126">
    <property type="entry name" value="HTH_1"/>
    <property type="match status" value="1"/>
</dbReference>
<keyword evidence="3" id="KW-0238">DNA-binding</keyword>
<dbReference type="Pfam" id="PF03466">
    <property type="entry name" value="LysR_substrate"/>
    <property type="match status" value="1"/>
</dbReference>
<evidence type="ECO:0000256" key="3">
    <source>
        <dbReference type="ARBA" id="ARBA00023125"/>
    </source>
</evidence>
<dbReference type="PANTHER" id="PTHR30126:SF94">
    <property type="entry name" value="LYSR FAMILY TRANSCRIPTIONAL REGULATOR"/>
    <property type="match status" value="1"/>
</dbReference>
<dbReference type="GO" id="GO:0003700">
    <property type="term" value="F:DNA-binding transcription factor activity"/>
    <property type="evidence" value="ECO:0007669"/>
    <property type="project" value="InterPro"/>
</dbReference>
<reference evidence="6" key="1">
    <citation type="journal article" date="2008" name="Environ. Microbiol.">
        <title>Potential for phosphonoacetate utilization by marine bacteria in temperate coastal waters.</title>
        <authorList>
            <person name="Gilbert J.A."/>
            <person name="Thomas S."/>
            <person name="Cooley N.A."/>
            <person name="Kulakova A."/>
            <person name="Field D."/>
            <person name="Booth T."/>
            <person name="McGrath J.W."/>
            <person name="Quinn J.P."/>
            <person name="Joint I."/>
        </authorList>
    </citation>
    <scope>NUCLEOTIDE SEQUENCE</scope>
</reference>
<dbReference type="AlphaFoldDB" id="B1A0M3"/>
<evidence type="ECO:0000256" key="4">
    <source>
        <dbReference type="ARBA" id="ARBA00023163"/>
    </source>
</evidence>
<reference evidence="6" key="2">
    <citation type="submission" date="2008-01" db="EMBL/GenBank/DDBJ databases">
        <title>Distribution of phosphonoacetate hydrolase genes in marine bacteria.</title>
        <authorList>
            <person name="Gilbert J.A."/>
            <person name="Thomas S."/>
            <person name="Cooley N.A."/>
            <person name="McGrath J.W."/>
            <person name="Joint I."/>
            <person name="Quinn J.P."/>
        </authorList>
    </citation>
    <scope>NUCLEOTIDE SEQUENCE</scope>
</reference>
<feature type="domain" description="HTH lysR-type" evidence="5">
    <location>
        <begin position="1"/>
        <end position="58"/>
    </location>
</feature>
<keyword evidence="2" id="KW-0805">Transcription regulation</keyword>